<gene>
    <name evidence="9" type="primary">essA</name>
    <name evidence="9" type="ORF">GLW07_20205</name>
</gene>
<evidence type="ECO:0000256" key="3">
    <source>
        <dbReference type="ARBA" id="ARBA00022475"/>
    </source>
</evidence>
<evidence type="ECO:0000256" key="1">
    <source>
        <dbReference type="ARBA" id="ARBA00004162"/>
    </source>
</evidence>
<evidence type="ECO:0000256" key="7">
    <source>
        <dbReference type="SAM" id="Phobius"/>
    </source>
</evidence>
<comment type="similarity">
    <text evidence="2">Belongs to the EssA family.</text>
</comment>
<organism evidence="9 10">
    <name type="scientific">Guptibacillus hwajinpoensis</name>
    <dbReference type="NCBI Taxonomy" id="208199"/>
    <lineage>
        <taxon>Bacteria</taxon>
        <taxon>Bacillati</taxon>
        <taxon>Bacillota</taxon>
        <taxon>Bacilli</taxon>
        <taxon>Bacillales</taxon>
        <taxon>Guptibacillaceae</taxon>
        <taxon>Guptibacillus</taxon>
    </lineage>
</organism>
<dbReference type="Proteomes" id="UP000447833">
    <property type="component" value="Unassembled WGS sequence"/>
</dbReference>
<evidence type="ECO:0000256" key="6">
    <source>
        <dbReference type="ARBA" id="ARBA00023136"/>
    </source>
</evidence>
<dbReference type="EMBL" id="WMEY01000009">
    <property type="protein sequence ID" value="MYL65687.1"/>
    <property type="molecule type" value="Genomic_DNA"/>
</dbReference>
<evidence type="ECO:0000256" key="8">
    <source>
        <dbReference type="SAM" id="SignalP"/>
    </source>
</evidence>
<accession>A0A845F4Y3</accession>
<evidence type="ECO:0000256" key="5">
    <source>
        <dbReference type="ARBA" id="ARBA00022989"/>
    </source>
</evidence>
<proteinExistence type="inferred from homology"/>
<keyword evidence="8" id="KW-0732">Signal</keyword>
<dbReference type="InterPro" id="IPR034026">
    <property type="entry name" value="EssA"/>
</dbReference>
<protein>
    <submittedName>
        <fullName evidence="9">Type VII secretion protein EssA</fullName>
    </submittedName>
</protein>
<dbReference type="AlphaFoldDB" id="A0A845F4Y3"/>
<comment type="subcellular location">
    <subcellularLocation>
        <location evidence="1">Cell membrane</location>
        <topology evidence="1">Single-pass membrane protein</topology>
    </subcellularLocation>
</comment>
<keyword evidence="4 7" id="KW-0812">Transmembrane</keyword>
<evidence type="ECO:0000256" key="2">
    <source>
        <dbReference type="ARBA" id="ARBA00008570"/>
    </source>
</evidence>
<dbReference type="NCBIfam" id="TIGR03927">
    <property type="entry name" value="T7SS_EssA_Firm"/>
    <property type="match status" value="1"/>
</dbReference>
<name>A0A845F4Y3_9BACL</name>
<feature type="chain" id="PRO_5038468345" evidence="8">
    <location>
        <begin position="27"/>
        <end position="162"/>
    </location>
</feature>
<comment type="caution">
    <text evidence="9">The sequence shown here is derived from an EMBL/GenBank/DDBJ whole genome shotgun (WGS) entry which is preliminary data.</text>
</comment>
<keyword evidence="6 7" id="KW-0472">Membrane</keyword>
<sequence length="162" mass="18246">MRPMKPKIIFLFTLIFLCCHIVPVIAEGNTDINELLPNEYKKNKFKKNTDLIYDSSNTKEMEGISEEQQKISFTGEKVFNPDKTQNELFLSMSHENSTIKDKAENLNLFSASEAAAFTSTNAEDSETTSSSFQLLIGILIGVCLFVLIIVLVIYNRFSSSKS</sequence>
<evidence type="ECO:0000313" key="9">
    <source>
        <dbReference type="EMBL" id="MYL65687.1"/>
    </source>
</evidence>
<reference evidence="9 10" key="1">
    <citation type="submission" date="2019-11" db="EMBL/GenBank/DDBJ databases">
        <title>Genome sequences of 17 halophilic strains isolated from different environments.</title>
        <authorList>
            <person name="Furrow R.E."/>
        </authorList>
    </citation>
    <scope>NUCLEOTIDE SEQUENCE [LARGE SCALE GENOMIC DNA]</scope>
    <source>
        <strain evidence="9 10">22506_14_FS</strain>
    </source>
</reference>
<keyword evidence="5 7" id="KW-1133">Transmembrane helix</keyword>
<dbReference type="InterPro" id="IPR018920">
    <property type="entry name" value="EssA/YueC"/>
</dbReference>
<keyword evidence="3" id="KW-1003">Cell membrane</keyword>
<feature type="signal peptide" evidence="8">
    <location>
        <begin position="1"/>
        <end position="26"/>
    </location>
</feature>
<dbReference type="GO" id="GO:0005886">
    <property type="term" value="C:plasma membrane"/>
    <property type="evidence" value="ECO:0007669"/>
    <property type="project" value="UniProtKB-SubCell"/>
</dbReference>
<evidence type="ECO:0000256" key="4">
    <source>
        <dbReference type="ARBA" id="ARBA00022692"/>
    </source>
</evidence>
<evidence type="ECO:0000313" key="10">
    <source>
        <dbReference type="Proteomes" id="UP000447833"/>
    </source>
</evidence>
<feature type="transmembrane region" description="Helical" evidence="7">
    <location>
        <begin position="132"/>
        <end position="154"/>
    </location>
</feature>
<dbReference type="Pfam" id="PF10661">
    <property type="entry name" value="EssA"/>
    <property type="match status" value="1"/>
</dbReference>